<protein>
    <recommendedName>
        <fullName evidence="2">Restriction endonuclease type IV, Mrr</fullName>
    </recommendedName>
</protein>
<reference evidence="1" key="1">
    <citation type="submission" date="2020-05" db="EMBL/GenBank/DDBJ databases">
        <authorList>
            <person name="Chiriac C."/>
            <person name="Salcher M."/>
            <person name="Ghai R."/>
            <person name="Kavagutti S V."/>
        </authorList>
    </citation>
    <scope>NUCLEOTIDE SEQUENCE</scope>
</reference>
<dbReference type="Gene3D" id="3.40.1350.10">
    <property type="match status" value="1"/>
</dbReference>
<proteinExistence type="predicted"/>
<sequence length="121" mass="13321">MGNKNKAKGTSYEVLVRDHLIANGFPNAHRTALAGGLDSGDLHGIQRPDTQRKVCVQCKNDKSFNISGWLNDTVEQAKRLNDAVPALVVKRKGKGEKALGESYVVMRLDDLIELLKEANYS</sequence>
<dbReference type="EMBL" id="LR797078">
    <property type="protein sequence ID" value="CAB4185422.1"/>
    <property type="molecule type" value="Genomic_DNA"/>
</dbReference>
<organism evidence="1">
    <name type="scientific">uncultured Caudovirales phage</name>
    <dbReference type="NCBI Taxonomy" id="2100421"/>
    <lineage>
        <taxon>Viruses</taxon>
        <taxon>Duplodnaviria</taxon>
        <taxon>Heunggongvirae</taxon>
        <taxon>Uroviricota</taxon>
        <taxon>Caudoviricetes</taxon>
        <taxon>Peduoviridae</taxon>
        <taxon>Maltschvirus</taxon>
        <taxon>Maltschvirus maltsch</taxon>
    </lineage>
</organism>
<accession>A0A6J5QNS1</accession>
<evidence type="ECO:0000313" key="1">
    <source>
        <dbReference type="EMBL" id="CAB4185422.1"/>
    </source>
</evidence>
<evidence type="ECO:0008006" key="2">
    <source>
        <dbReference type="Google" id="ProtNLM"/>
    </source>
</evidence>
<dbReference type="InterPro" id="IPR056931">
    <property type="entry name" value="D14-like"/>
</dbReference>
<gene>
    <name evidence="1" type="ORF">UFOVP1130_49</name>
</gene>
<dbReference type="Pfam" id="PF24608">
    <property type="entry name" value="PDDEXK_15"/>
    <property type="match status" value="1"/>
</dbReference>
<name>A0A6J5QNS1_9CAUD</name>
<dbReference type="InterPro" id="IPR011856">
    <property type="entry name" value="tRNA_endonuc-like_dom_sf"/>
</dbReference>
<dbReference type="GO" id="GO:0003676">
    <property type="term" value="F:nucleic acid binding"/>
    <property type="evidence" value="ECO:0007669"/>
    <property type="project" value="InterPro"/>
</dbReference>